<dbReference type="Gene3D" id="2.60.40.790">
    <property type="match status" value="1"/>
</dbReference>
<protein>
    <recommendedName>
        <fullName evidence="5">SHSP domain-containing protein</fullName>
    </recommendedName>
</protein>
<dbReference type="STRING" id="69332.A0A388KKP1"/>
<evidence type="ECO:0000256" key="4">
    <source>
        <dbReference type="SAM" id="MobiDB-lite"/>
    </source>
</evidence>
<gene>
    <name evidence="6" type="ORF">CBR_g6744</name>
</gene>
<feature type="domain" description="SHSP" evidence="5">
    <location>
        <begin position="50"/>
        <end position="175"/>
    </location>
</feature>
<dbReference type="SUPFAM" id="SSF49764">
    <property type="entry name" value="HSP20-like chaperones"/>
    <property type="match status" value="1"/>
</dbReference>
<dbReference type="OrthoDB" id="1431247at2759"/>
<evidence type="ECO:0000256" key="2">
    <source>
        <dbReference type="PROSITE-ProRule" id="PRU00285"/>
    </source>
</evidence>
<comment type="similarity">
    <text evidence="2 3">Belongs to the small heat shock protein (HSP20) family.</text>
</comment>
<accession>A0A388KKP1</accession>
<dbReference type="Gramene" id="GBG70619">
    <property type="protein sequence ID" value="GBG70619"/>
    <property type="gene ID" value="CBR_g6744"/>
</dbReference>
<sequence>MGVYRIVLPDASMASLMSTLEQIADFSSDVEDDVNSSTAADKSRWEYMKERQAMANAAVDVKETPTSYEFVPDVPGLSGENVKVHVENGNTLVISDKRRRDASASAAEENGEKKQFKYLRMERRVGKFVRRFTLPEDAELDKIGAQCRNGLLTVTAPKIPPREPEKPKVINIQIS</sequence>
<comment type="caution">
    <text evidence="6">The sequence shown here is derived from an EMBL/GenBank/DDBJ whole genome shotgun (WGS) entry which is preliminary data.</text>
</comment>
<dbReference type="InterPro" id="IPR031107">
    <property type="entry name" value="Small_HSP"/>
</dbReference>
<dbReference type="PANTHER" id="PTHR11527">
    <property type="entry name" value="HEAT-SHOCK PROTEIN 20 FAMILY MEMBER"/>
    <property type="match status" value="1"/>
</dbReference>
<organism evidence="6 7">
    <name type="scientific">Chara braunii</name>
    <name type="common">Braun's stonewort</name>
    <dbReference type="NCBI Taxonomy" id="69332"/>
    <lineage>
        <taxon>Eukaryota</taxon>
        <taxon>Viridiplantae</taxon>
        <taxon>Streptophyta</taxon>
        <taxon>Charophyceae</taxon>
        <taxon>Charales</taxon>
        <taxon>Characeae</taxon>
        <taxon>Chara</taxon>
    </lineage>
</organism>
<dbReference type="PROSITE" id="PS01031">
    <property type="entry name" value="SHSP"/>
    <property type="match status" value="1"/>
</dbReference>
<evidence type="ECO:0000313" key="6">
    <source>
        <dbReference type="EMBL" id="GBG70619.1"/>
    </source>
</evidence>
<proteinExistence type="inferred from homology"/>
<feature type="region of interest" description="Disordered" evidence="4">
    <location>
        <begin position="156"/>
        <end position="175"/>
    </location>
</feature>
<dbReference type="Pfam" id="PF00011">
    <property type="entry name" value="HSP20"/>
    <property type="match status" value="1"/>
</dbReference>
<dbReference type="InterPro" id="IPR008978">
    <property type="entry name" value="HSP20-like_chaperone"/>
</dbReference>
<dbReference type="OMA" id="MELIMQQ"/>
<evidence type="ECO:0000313" key="7">
    <source>
        <dbReference type="Proteomes" id="UP000265515"/>
    </source>
</evidence>
<keyword evidence="1" id="KW-0346">Stress response</keyword>
<evidence type="ECO:0000256" key="3">
    <source>
        <dbReference type="RuleBase" id="RU003616"/>
    </source>
</evidence>
<dbReference type="Proteomes" id="UP000265515">
    <property type="component" value="Unassembled WGS sequence"/>
</dbReference>
<name>A0A388KKP1_CHABU</name>
<dbReference type="AlphaFoldDB" id="A0A388KKP1"/>
<reference evidence="6 7" key="1">
    <citation type="journal article" date="2018" name="Cell">
        <title>The Chara Genome: Secondary Complexity and Implications for Plant Terrestrialization.</title>
        <authorList>
            <person name="Nishiyama T."/>
            <person name="Sakayama H."/>
            <person name="Vries J.D."/>
            <person name="Buschmann H."/>
            <person name="Saint-Marcoux D."/>
            <person name="Ullrich K.K."/>
            <person name="Haas F.B."/>
            <person name="Vanderstraeten L."/>
            <person name="Becker D."/>
            <person name="Lang D."/>
            <person name="Vosolsobe S."/>
            <person name="Rombauts S."/>
            <person name="Wilhelmsson P.K.I."/>
            <person name="Janitza P."/>
            <person name="Kern R."/>
            <person name="Heyl A."/>
            <person name="Rumpler F."/>
            <person name="Villalobos L.I.A.C."/>
            <person name="Clay J.M."/>
            <person name="Skokan R."/>
            <person name="Toyoda A."/>
            <person name="Suzuki Y."/>
            <person name="Kagoshima H."/>
            <person name="Schijlen E."/>
            <person name="Tajeshwar N."/>
            <person name="Catarino B."/>
            <person name="Hetherington A.J."/>
            <person name="Saltykova A."/>
            <person name="Bonnot C."/>
            <person name="Breuninger H."/>
            <person name="Symeonidi A."/>
            <person name="Radhakrishnan G.V."/>
            <person name="Van Nieuwerburgh F."/>
            <person name="Deforce D."/>
            <person name="Chang C."/>
            <person name="Karol K.G."/>
            <person name="Hedrich R."/>
            <person name="Ulvskov P."/>
            <person name="Glockner G."/>
            <person name="Delwiche C.F."/>
            <person name="Petrasek J."/>
            <person name="Van de Peer Y."/>
            <person name="Friml J."/>
            <person name="Beilby M."/>
            <person name="Dolan L."/>
            <person name="Kohara Y."/>
            <person name="Sugano S."/>
            <person name="Fujiyama A."/>
            <person name="Delaux P.-M."/>
            <person name="Quint M."/>
            <person name="TheiBen G."/>
            <person name="Hagemann M."/>
            <person name="Harholt J."/>
            <person name="Dunand C."/>
            <person name="Zachgo S."/>
            <person name="Langdale J."/>
            <person name="Maumus F."/>
            <person name="Straeten D.V.D."/>
            <person name="Gould S.B."/>
            <person name="Rensing S.A."/>
        </authorList>
    </citation>
    <scope>NUCLEOTIDE SEQUENCE [LARGE SCALE GENOMIC DNA]</scope>
    <source>
        <strain evidence="6 7">S276</strain>
    </source>
</reference>
<dbReference type="InterPro" id="IPR002068">
    <property type="entry name" value="A-crystallin/Hsp20_dom"/>
</dbReference>
<evidence type="ECO:0000259" key="5">
    <source>
        <dbReference type="PROSITE" id="PS01031"/>
    </source>
</evidence>
<evidence type="ECO:0000256" key="1">
    <source>
        <dbReference type="ARBA" id="ARBA00023016"/>
    </source>
</evidence>
<keyword evidence="7" id="KW-1185">Reference proteome</keyword>
<dbReference type="EMBL" id="BFEA01000133">
    <property type="protein sequence ID" value="GBG70619.1"/>
    <property type="molecule type" value="Genomic_DNA"/>
</dbReference>